<dbReference type="Proteomes" id="UP000246635">
    <property type="component" value="Unassembled WGS sequence"/>
</dbReference>
<dbReference type="OrthoDB" id="9802729at2"/>
<evidence type="ECO:0000313" key="4">
    <source>
        <dbReference type="Proteomes" id="UP000246635"/>
    </source>
</evidence>
<gene>
    <name evidence="3" type="ORF">DFQ01_12645</name>
</gene>
<dbReference type="GO" id="GO:0030234">
    <property type="term" value="F:enzyme regulator activity"/>
    <property type="evidence" value="ECO:0007669"/>
    <property type="project" value="InterPro"/>
</dbReference>
<dbReference type="GO" id="GO:0006808">
    <property type="term" value="P:regulation of nitrogen utilization"/>
    <property type="evidence" value="ECO:0007669"/>
    <property type="project" value="InterPro"/>
</dbReference>
<keyword evidence="1" id="KW-0597">Phosphoprotein</keyword>
<feature type="modified residue" description="O-UMP-tyrosine" evidence="1">
    <location>
        <position position="51"/>
    </location>
</feature>
<dbReference type="AlphaFoldDB" id="A0A2V2YMD0"/>
<dbReference type="PANTHER" id="PTHR30115:SF11">
    <property type="entry name" value="NITROGEN REGULATORY PROTEIN P-II HOMOLOG"/>
    <property type="match status" value="1"/>
</dbReference>
<name>A0A2V2YMD0_9BACL</name>
<keyword evidence="4" id="KW-1185">Reference proteome</keyword>
<dbReference type="PROSITE" id="PS00638">
    <property type="entry name" value="PII_GLNB_CTER"/>
    <property type="match status" value="1"/>
</dbReference>
<dbReference type="Gene3D" id="3.30.70.120">
    <property type="match status" value="1"/>
</dbReference>
<dbReference type="InterPro" id="IPR017918">
    <property type="entry name" value="N-reg_PII_CS"/>
</dbReference>
<dbReference type="InterPro" id="IPR011322">
    <property type="entry name" value="N-reg_PII-like_a/b"/>
</dbReference>
<dbReference type="RefSeq" id="WP_110046396.1">
    <property type="nucleotide sequence ID" value="NZ_CP054613.1"/>
</dbReference>
<evidence type="ECO:0000313" key="3">
    <source>
        <dbReference type="EMBL" id="PWV95574.1"/>
    </source>
</evidence>
<accession>A0A2V2YMD0</accession>
<sequence length="115" mass="12493">MKLLTIIVRPEKLSSVTAALHTVGISGMTISDVRGQGIQKGVRTHYRGVEYQTDFVLKNKIETVVSDDIYEPALEAIIDAARTGSIGDGKIFVTEIADVIRIRTGEHGKDALGQK</sequence>
<dbReference type="SMART" id="SM00938">
    <property type="entry name" value="P-II"/>
    <property type="match status" value="1"/>
</dbReference>
<dbReference type="Pfam" id="PF00543">
    <property type="entry name" value="P-II"/>
    <property type="match status" value="1"/>
</dbReference>
<dbReference type="GO" id="GO:0005524">
    <property type="term" value="F:ATP binding"/>
    <property type="evidence" value="ECO:0007669"/>
    <property type="project" value="TreeGrafter"/>
</dbReference>
<comment type="caution">
    <text evidence="3">The sequence shown here is derived from an EMBL/GenBank/DDBJ whole genome shotgun (WGS) entry which is preliminary data.</text>
</comment>
<evidence type="ECO:0000256" key="2">
    <source>
        <dbReference type="RuleBase" id="RU003936"/>
    </source>
</evidence>
<reference evidence="3 4" key="1">
    <citation type="submission" date="2018-05" db="EMBL/GenBank/DDBJ databases">
        <title>Genomic Encyclopedia of Type Strains, Phase III (KMG-III): the genomes of soil and plant-associated and newly described type strains.</title>
        <authorList>
            <person name="Whitman W."/>
        </authorList>
    </citation>
    <scope>NUCLEOTIDE SEQUENCE [LARGE SCALE GENOMIC DNA]</scope>
    <source>
        <strain evidence="3 4">CECT 5696</strain>
    </source>
</reference>
<comment type="similarity">
    <text evidence="2">Belongs to the P(II) protein family.</text>
</comment>
<dbReference type="PANTHER" id="PTHR30115">
    <property type="entry name" value="NITROGEN REGULATORY PROTEIN P-II"/>
    <property type="match status" value="1"/>
</dbReference>
<dbReference type="InterPro" id="IPR002187">
    <property type="entry name" value="N-reg_PII"/>
</dbReference>
<evidence type="ECO:0000256" key="1">
    <source>
        <dbReference type="PIRSR" id="PIRSR602187-50"/>
    </source>
</evidence>
<dbReference type="PROSITE" id="PS51343">
    <property type="entry name" value="PII_GLNB_DOM"/>
    <property type="match status" value="1"/>
</dbReference>
<organism evidence="3 4">
    <name type="scientific">Paenibacillus cellulosilyticus</name>
    <dbReference type="NCBI Taxonomy" id="375489"/>
    <lineage>
        <taxon>Bacteria</taxon>
        <taxon>Bacillati</taxon>
        <taxon>Bacillota</taxon>
        <taxon>Bacilli</taxon>
        <taxon>Bacillales</taxon>
        <taxon>Paenibacillaceae</taxon>
        <taxon>Paenibacillus</taxon>
    </lineage>
</organism>
<dbReference type="SUPFAM" id="SSF54913">
    <property type="entry name" value="GlnB-like"/>
    <property type="match status" value="1"/>
</dbReference>
<proteinExistence type="inferred from homology"/>
<dbReference type="InterPro" id="IPR015867">
    <property type="entry name" value="N-reg_PII/ATP_PRibTrfase_C"/>
</dbReference>
<dbReference type="PRINTS" id="PR00340">
    <property type="entry name" value="PIIGLNB"/>
</dbReference>
<protein>
    <submittedName>
        <fullName evidence="3">Nitrogen regulatory protein P-II family</fullName>
    </submittedName>
</protein>
<dbReference type="GO" id="GO:0005829">
    <property type="term" value="C:cytosol"/>
    <property type="evidence" value="ECO:0007669"/>
    <property type="project" value="TreeGrafter"/>
</dbReference>
<dbReference type="EMBL" id="QGTQ01000026">
    <property type="protein sequence ID" value="PWV95574.1"/>
    <property type="molecule type" value="Genomic_DNA"/>
</dbReference>